<dbReference type="OrthoDB" id="128536at2759"/>
<dbReference type="Proteomes" id="UP000515159">
    <property type="component" value="Chromosome 12"/>
</dbReference>
<dbReference type="InParanoid" id="A0A6P8NLX0"/>
<dbReference type="InterPro" id="IPR003879">
    <property type="entry name" value="Butyrophylin_SPRY"/>
</dbReference>
<dbReference type="AlphaFoldDB" id="A0A6P8NLX0"/>
<evidence type="ECO:0000313" key="3">
    <source>
        <dbReference type="RefSeq" id="XP_033771589.1"/>
    </source>
</evidence>
<sequence length="254" mass="28417">MCAYVIVYRDGRWLNSAAGSPAAGPEPELADSRGITLKREGSCKGTPQGLPAPGHLKEVTLLKGLWHPGIIQAANVTLDPETAHPELILSEDWKSVRRGKKRQDLPDNPKRFDTRMCVLGRESFSSGRHYWEVEVGEKTGWGLGVCKDSVSRKRGLTPSSINGYWVLLLKTGGKYWACTSPWSQLHLRKRPQAVGIFLDYEAGTVSFYNADNKSHLFSFTDTFTEKLWPYFNPCLRYGDKCAGALKIQPVSDWE</sequence>
<dbReference type="InterPro" id="IPR003877">
    <property type="entry name" value="SPRY_dom"/>
</dbReference>
<dbReference type="PANTHER" id="PTHR24103">
    <property type="entry name" value="E3 UBIQUITIN-PROTEIN LIGASE TRIM"/>
    <property type="match status" value="1"/>
</dbReference>
<keyword evidence="2" id="KW-1185">Reference proteome</keyword>
<dbReference type="SMART" id="SM00449">
    <property type="entry name" value="SPRY"/>
    <property type="match status" value="1"/>
</dbReference>
<dbReference type="RefSeq" id="XP_033771589.1">
    <property type="nucleotide sequence ID" value="XM_033915698.1"/>
</dbReference>
<dbReference type="InterPro" id="IPR006574">
    <property type="entry name" value="PRY"/>
</dbReference>
<reference evidence="3" key="1">
    <citation type="submission" date="2025-08" db="UniProtKB">
        <authorList>
            <consortium name="RefSeq"/>
        </authorList>
    </citation>
    <scope>IDENTIFICATION</scope>
</reference>
<dbReference type="InterPro" id="IPR013320">
    <property type="entry name" value="ConA-like_dom_sf"/>
</dbReference>
<proteinExistence type="predicted"/>
<feature type="domain" description="B30.2/SPRY" evidence="1">
    <location>
        <begin position="56"/>
        <end position="250"/>
    </location>
</feature>
<dbReference type="PRINTS" id="PR01407">
    <property type="entry name" value="BUTYPHLNCDUF"/>
</dbReference>
<dbReference type="Pfam" id="PF00622">
    <property type="entry name" value="SPRY"/>
    <property type="match status" value="1"/>
</dbReference>
<accession>A0A6P8NLX0</accession>
<name>A0A6P8NLX0_GEOSA</name>
<dbReference type="SMART" id="SM00589">
    <property type="entry name" value="PRY"/>
    <property type="match status" value="1"/>
</dbReference>
<dbReference type="Gene3D" id="2.60.120.920">
    <property type="match status" value="1"/>
</dbReference>
<dbReference type="FunCoup" id="A0A6P8NLX0">
    <property type="interactions" value="556"/>
</dbReference>
<gene>
    <name evidence="3" type="primary">LOC117346298</name>
</gene>
<dbReference type="Pfam" id="PF13765">
    <property type="entry name" value="PRY"/>
    <property type="match status" value="1"/>
</dbReference>
<protein>
    <submittedName>
        <fullName evidence="3">E3 ubiquitin-protein ligase TRIM39-like</fullName>
    </submittedName>
</protein>
<dbReference type="InterPro" id="IPR043136">
    <property type="entry name" value="B30.2/SPRY_sf"/>
</dbReference>
<evidence type="ECO:0000259" key="1">
    <source>
        <dbReference type="PROSITE" id="PS50188"/>
    </source>
</evidence>
<dbReference type="CDD" id="cd13733">
    <property type="entry name" value="SPRY_PRY_C-I_1"/>
    <property type="match status" value="1"/>
</dbReference>
<dbReference type="KEGG" id="gsh:117346298"/>
<dbReference type="GeneID" id="117346298"/>
<dbReference type="InterPro" id="IPR050143">
    <property type="entry name" value="TRIM/RBCC"/>
</dbReference>
<dbReference type="FunFam" id="2.60.120.920:FF:000004">
    <property type="entry name" value="Butyrophilin subfamily 1 member A1"/>
    <property type="match status" value="1"/>
</dbReference>
<dbReference type="InterPro" id="IPR001870">
    <property type="entry name" value="B30.2/SPRY"/>
</dbReference>
<organism evidence="2 3">
    <name type="scientific">Geotrypetes seraphini</name>
    <name type="common">Gaboon caecilian</name>
    <name type="synonym">Caecilia seraphini</name>
    <dbReference type="NCBI Taxonomy" id="260995"/>
    <lineage>
        <taxon>Eukaryota</taxon>
        <taxon>Metazoa</taxon>
        <taxon>Chordata</taxon>
        <taxon>Craniata</taxon>
        <taxon>Vertebrata</taxon>
        <taxon>Euteleostomi</taxon>
        <taxon>Amphibia</taxon>
        <taxon>Gymnophiona</taxon>
        <taxon>Geotrypetes</taxon>
    </lineage>
</organism>
<evidence type="ECO:0000313" key="2">
    <source>
        <dbReference type="Proteomes" id="UP000515159"/>
    </source>
</evidence>
<dbReference type="SUPFAM" id="SSF49899">
    <property type="entry name" value="Concanavalin A-like lectins/glucanases"/>
    <property type="match status" value="1"/>
</dbReference>
<dbReference type="PROSITE" id="PS50188">
    <property type="entry name" value="B302_SPRY"/>
    <property type="match status" value="1"/>
</dbReference>